<keyword evidence="5 6" id="KW-0472">Membrane</keyword>
<reference evidence="7" key="1">
    <citation type="journal article" date="2014" name="ISME J.">
        <title>Ecophysiology of Thioploca ingrica as revealed by the complete genome sequence supplemented with proteomic evidence.</title>
        <authorList>
            <person name="Kojima H."/>
            <person name="Ogura Y."/>
            <person name="Yamamoto N."/>
            <person name="Togashi T."/>
            <person name="Mori H."/>
            <person name="Watanabe T."/>
            <person name="Nemoto F."/>
            <person name="Kurokawa K."/>
            <person name="Hayashi T."/>
            <person name="Fukui M."/>
        </authorList>
    </citation>
    <scope>NUCLEOTIDE SEQUENCE [LARGE SCALE GENOMIC DNA]</scope>
</reference>
<evidence type="ECO:0000256" key="1">
    <source>
        <dbReference type="ARBA" id="ARBA00004141"/>
    </source>
</evidence>
<evidence type="ECO:0000256" key="5">
    <source>
        <dbReference type="ARBA" id="ARBA00023136"/>
    </source>
</evidence>
<feature type="transmembrane region" description="Helical" evidence="6">
    <location>
        <begin position="5"/>
        <end position="21"/>
    </location>
</feature>
<gene>
    <name evidence="7" type="ORF">THII_2902</name>
</gene>
<keyword evidence="6" id="KW-1003">Cell membrane</keyword>
<dbReference type="AlphaFoldDB" id="A0A090AIJ7"/>
<feature type="transmembrane region" description="Helical" evidence="6">
    <location>
        <begin position="268"/>
        <end position="288"/>
    </location>
</feature>
<dbReference type="InterPro" id="IPR002781">
    <property type="entry name" value="TM_pro_TauE-like"/>
</dbReference>
<keyword evidence="8" id="KW-1185">Reference proteome</keyword>
<dbReference type="STRING" id="40754.THII_2902"/>
<dbReference type="Proteomes" id="UP000031623">
    <property type="component" value="Chromosome"/>
</dbReference>
<feature type="transmembrane region" description="Helical" evidence="6">
    <location>
        <begin position="294"/>
        <end position="313"/>
    </location>
</feature>
<name>A0A090AIJ7_9GAMM</name>
<organism evidence="7 8">
    <name type="scientific">Thioploca ingrica</name>
    <dbReference type="NCBI Taxonomy" id="40754"/>
    <lineage>
        <taxon>Bacteria</taxon>
        <taxon>Pseudomonadati</taxon>
        <taxon>Pseudomonadota</taxon>
        <taxon>Gammaproteobacteria</taxon>
        <taxon>Thiotrichales</taxon>
        <taxon>Thiotrichaceae</taxon>
        <taxon>Thioploca</taxon>
    </lineage>
</organism>
<feature type="transmembrane region" description="Helical" evidence="6">
    <location>
        <begin position="243"/>
        <end position="261"/>
    </location>
</feature>
<dbReference type="GO" id="GO:0005886">
    <property type="term" value="C:plasma membrane"/>
    <property type="evidence" value="ECO:0007669"/>
    <property type="project" value="UniProtKB-SubCell"/>
</dbReference>
<dbReference type="HOGENOM" id="CLU_059445_0_0_6"/>
<dbReference type="PANTHER" id="PTHR31154">
    <property type="entry name" value="MEMBRANE TRANSPORTER PROTEIN"/>
    <property type="match status" value="1"/>
</dbReference>
<feature type="transmembrane region" description="Helical" evidence="6">
    <location>
        <begin position="170"/>
        <end position="202"/>
    </location>
</feature>
<feature type="transmembrane region" description="Helical" evidence="6">
    <location>
        <begin position="103"/>
        <end position="123"/>
    </location>
</feature>
<feature type="transmembrane region" description="Helical" evidence="6">
    <location>
        <begin position="41"/>
        <end position="63"/>
    </location>
</feature>
<evidence type="ECO:0000256" key="6">
    <source>
        <dbReference type="RuleBase" id="RU363041"/>
    </source>
</evidence>
<sequence>MKGLYFNAILAIMVWTAWFYLAGPNPWIYIQEYWQVSVTMIFGSLIAGATSEGGGAVAFPVFTKLLHINPTDAKVFSLAIQSIGMTSASLVIVYLGIKVEWRVILWASLGGALSIIPSSMWLAPLLPPPVLKMSFTAMITSFALTLFVLNRREERLCHDDLPLIRTQEKAILIGAGFLGGIMSGLVGTGIDIVTFSFIVLLFRLSEKVGTPTSVILMSINTLIGFALHSLVLEKFTPQVQAYWFAAMPIVVIGAPVGAMICNLLNRIVIARILILLITFELITSLWLIPLTPLVMTTSLTIFILFSGLYYWMYRIQTYEPIG</sequence>
<dbReference type="EMBL" id="AP014633">
    <property type="protein sequence ID" value="BAP57199.1"/>
    <property type="molecule type" value="Genomic_DNA"/>
</dbReference>
<comment type="subcellular location">
    <subcellularLocation>
        <location evidence="6">Cell membrane</location>
        <topology evidence="6">Multi-pass membrane protein</topology>
    </subcellularLocation>
    <subcellularLocation>
        <location evidence="1">Membrane</location>
        <topology evidence="1">Multi-pass membrane protein</topology>
    </subcellularLocation>
</comment>
<dbReference type="KEGG" id="tig:THII_2902"/>
<dbReference type="Pfam" id="PF01925">
    <property type="entry name" value="TauE"/>
    <property type="match status" value="1"/>
</dbReference>
<keyword evidence="4 6" id="KW-1133">Transmembrane helix</keyword>
<dbReference type="OrthoDB" id="128686at2"/>
<evidence type="ECO:0000256" key="2">
    <source>
        <dbReference type="ARBA" id="ARBA00009142"/>
    </source>
</evidence>
<keyword evidence="3 6" id="KW-0812">Transmembrane</keyword>
<evidence type="ECO:0000313" key="7">
    <source>
        <dbReference type="EMBL" id="BAP57199.1"/>
    </source>
</evidence>
<evidence type="ECO:0000256" key="3">
    <source>
        <dbReference type="ARBA" id="ARBA00022692"/>
    </source>
</evidence>
<feature type="transmembrane region" description="Helical" evidence="6">
    <location>
        <begin position="75"/>
        <end position="97"/>
    </location>
</feature>
<evidence type="ECO:0000256" key="4">
    <source>
        <dbReference type="ARBA" id="ARBA00022989"/>
    </source>
</evidence>
<dbReference type="PANTHER" id="PTHR31154:SF4">
    <property type="entry name" value="MEMBRANE TRANSPORTER PROTEIN"/>
    <property type="match status" value="1"/>
</dbReference>
<proteinExistence type="inferred from homology"/>
<comment type="similarity">
    <text evidence="2 6">Belongs to the 4-toluene sulfonate uptake permease (TSUP) (TC 2.A.102) family.</text>
</comment>
<accession>A0A090AIJ7</accession>
<feature type="transmembrane region" description="Helical" evidence="6">
    <location>
        <begin position="130"/>
        <end position="150"/>
    </location>
</feature>
<evidence type="ECO:0000313" key="8">
    <source>
        <dbReference type="Proteomes" id="UP000031623"/>
    </source>
</evidence>
<protein>
    <recommendedName>
        <fullName evidence="6">Probable membrane transporter protein</fullName>
    </recommendedName>
</protein>